<dbReference type="RefSeq" id="WP_133531991.1">
    <property type="nucleotide sequence ID" value="NZ_SNXR01000011.1"/>
</dbReference>
<dbReference type="InterPro" id="IPR008969">
    <property type="entry name" value="CarboxyPept-like_regulatory"/>
</dbReference>
<accession>A0A4R6QEV1</accession>
<dbReference type="SUPFAM" id="SSF49464">
    <property type="entry name" value="Carboxypeptidase regulatory domain-like"/>
    <property type="match status" value="1"/>
</dbReference>
<keyword evidence="1" id="KW-0378">Hydrolase</keyword>
<dbReference type="Proteomes" id="UP000295260">
    <property type="component" value="Unassembled WGS sequence"/>
</dbReference>
<name>A0A4R6QEV1_9FLAO</name>
<dbReference type="Pfam" id="PF13620">
    <property type="entry name" value="CarboxypepD_reg"/>
    <property type="match status" value="1"/>
</dbReference>
<protein>
    <submittedName>
        <fullName evidence="1">Carboxypeptidase family protein</fullName>
    </submittedName>
</protein>
<dbReference type="OrthoDB" id="1325392at2"/>
<gene>
    <name evidence="1" type="ORF">BC748_0649</name>
</gene>
<evidence type="ECO:0000313" key="2">
    <source>
        <dbReference type="Proteomes" id="UP000295260"/>
    </source>
</evidence>
<dbReference type="GO" id="GO:0004180">
    <property type="term" value="F:carboxypeptidase activity"/>
    <property type="evidence" value="ECO:0007669"/>
    <property type="project" value="UniProtKB-KW"/>
</dbReference>
<sequence>MEKRYIEKREMYLAVKDYITDVSADVLEQMPGFDLAFGRFKAALVALDKASVQQSVNRKGFREVKDARRVAMVSAAIDVSLRVEAYAVNTKNVLLASEMHFRYSDLFKKRDGLCADLCGFIYKKANGLVGDLGSYGITAGVLADLNSKVVAFIGSMPKPRMGIIERKEATRLIGLTIGKIDDEVAVMDTLVRMLQRSEPEFYSSYFSARKIIRRGHRRLAIEGFVVDEFDAPVSNVRVTVIGTKVRRRTSALGSFWVKNLKKGIYIVSFERVGYETERVSVAITQGIRSEVRVVLRREVFKNELKINN</sequence>
<dbReference type="Gene3D" id="2.60.40.1120">
    <property type="entry name" value="Carboxypeptidase-like, regulatory domain"/>
    <property type="match status" value="1"/>
</dbReference>
<reference evidence="1 2" key="1">
    <citation type="submission" date="2019-03" db="EMBL/GenBank/DDBJ databases">
        <title>Genomic Encyclopedia of Archaeal and Bacterial Type Strains, Phase II (KMG-II): from individual species to whole genera.</title>
        <authorList>
            <person name="Goeker M."/>
        </authorList>
    </citation>
    <scope>NUCLEOTIDE SEQUENCE [LARGE SCALE GENOMIC DNA]</scope>
    <source>
        <strain evidence="1 2">DSM 25687</strain>
    </source>
</reference>
<keyword evidence="1" id="KW-0645">Protease</keyword>
<proteinExistence type="predicted"/>
<comment type="caution">
    <text evidence="1">The sequence shown here is derived from an EMBL/GenBank/DDBJ whole genome shotgun (WGS) entry which is preliminary data.</text>
</comment>
<dbReference type="EMBL" id="SNXR01000011">
    <property type="protein sequence ID" value="TDP61041.1"/>
    <property type="molecule type" value="Genomic_DNA"/>
</dbReference>
<organism evidence="1 2">
    <name type="scientific">Flavobacterium dankookense</name>
    <dbReference type="NCBI Taxonomy" id="706186"/>
    <lineage>
        <taxon>Bacteria</taxon>
        <taxon>Pseudomonadati</taxon>
        <taxon>Bacteroidota</taxon>
        <taxon>Flavobacteriia</taxon>
        <taxon>Flavobacteriales</taxon>
        <taxon>Flavobacteriaceae</taxon>
        <taxon>Flavobacterium</taxon>
    </lineage>
</organism>
<keyword evidence="2" id="KW-1185">Reference proteome</keyword>
<evidence type="ECO:0000313" key="1">
    <source>
        <dbReference type="EMBL" id="TDP61041.1"/>
    </source>
</evidence>
<dbReference type="AlphaFoldDB" id="A0A4R6QEV1"/>
<keyword evidence="1" id="KW-0121">Carboxypeptidase</keyword>